<evidence type="ECO:0000256" key="1">
    <source>
        <dbReference type="ARBA" id="ARBA00018370"/>
    </source>
</evidence>
<dbReference type="SUPFAM" id="SSF54534">
    <property type="entry name" value="FKBP-like"/>
    <property type="match status" value="2"/>
</dbReference>
<evidence type="ECO:0000256" key="2">
    <source>
        <dbReference type="ARBA" id="ARBA00022729"/>
    </source>
</evidence>
<proteinExistence type="predicted"/>
<feature type="signal peptide" evidence="10">
    <location>
        <begin position="1"/>
        <end position="26"/>
    </location>
</feature>
<dbReference type="InterPro" id="IPR000297">
    <property type="entry name" value="PPIase_PpiC"/>
</dbReference>
<keyword evidence="5" id="KW-0143">Chaperone</keyword>
<keyword evidence="2 10" id="KW-0732">Signal</keyword>
<keyword evidence="3" id="KW-0574">Periplasm</keyword>
<dbReference type="Pfam" id="PF09312">
    <property type="entry name" value="SurA_N"/>
    <property type="match status" value="1"/>
</dbReference>
<keyword evidence="6 9" id="KW-0413">Isomerase</keyword>
<organism evidence="12 13">
    <name type="scientific">Belnapia rosea</name>
    <dbReference type="NCBI Taxonomy" id="938405"/>
    <lineage>
        <taxon>Bacteria</taxon>
        <taxon>Pseudomonadati</taxon>
        <taxon>Pseudomonadota</taxon>
        <taxon>Alphaproteobacteria</taxon>
        <taxon>Acetobacterales</taxon>
        <taxon>Roseomonadaceae</taxon>
        <taxon>Belnapia</taxon>
    </lineage>
</organism>
<dbReference type="Gene3D" id="1.10.4030.10">
    <property type="entry name" value="Porin chaperone SurA, peptide-binding domain"/>
    <property type="match status" value="1"/>
</dbReference>
<dbReference type="InterPro" id="IPR050280">
    <property type="entry name" value="OMP_Chaperone_SurA"/>
</dbReference>
<evidence type="ECO:0000256" key="6">
    <source>
        <dbReference type="ARBA" id="ARBA00023235"/>
    </source>
</evidence>
<name>A0A1G7A5C2_9PROT</name>
<dbReference type="OrthoDB" id="9791746at2"/>
<dbReference type="InterPro" id="IPR015391">
    <property type="entry name" value="SurA_N"/>
</dbReference>
<dbReference type="PANTHER" id="PTHR47637">
    <property type="entry name" value="CHAPERONE SURA"/>
    <property type="match status" value="1"/>
</dbReference>
<dbReference type="RefSeq" id="WP_090565895.1">
    <property type="nucleotide sequence ID" value="NZ_FMXZ01000010.1"/>
</dbReference>
<accession>A0A1G7A5C2</accession>
<evidence type="ECO:0000256" key="9">
    <source>
        <dbReference type="PROSITE-ProRule" id="PRU00278"/>
    </source>
</evidence>
<gene>
    <name evidence="12" type="ORF">SAMN04487779_101894</name>
</gene>
<evidence type="ECO:0000256" key="3">
    <source>
        <dbReference type="ARBA" id="ARBA00022764"/>
    </source>
</evidence>
<keyword evidence="4 9" id="KW-0697">Rotamase</keyword>
<protein>
    <recommendedName>
        <fullName evidence="1">Parvulin-like PPIase</fullName>
    </recommendedName>
    <alternativeName>
        <fullName evidence="7">Peptidyl-prolyl cis-trans isomerase plp</fullName>
    </alternativeName>
    <alternativeName>
        <fullName evidence="8">Rotamase plp</fullName>
    </alternativeName>
</protein>
<dbReference type="AlphaFoldDB" id="A0A1G7A5C2"/>
<evidence type="ECO:0000256" key="4">
    <source>
        <dbReference type="ARBA" id="ARBA00023110"/>
    </source>
</evidence>
<dbReference type="InterPro" id="IPR027304">
    <property type="entry name" value="Trigger_fact/SurA_dom_sf"/>
</dbReference>
<dbReference type="Pfam" id="PF00639">
    <property type="entry name" value="Rotamase"/>
    <property type="match status" value="1"/>
</dbReference>
<dbReference type="Proteomes" id="UP000198925">
    <property type="component" value="Unassembled WGS sequence"/>
</dbReference>
<evidence type="ECO:0000313" key="12">
    <source>
        <dbReference type="EMBL" id="SDE09951.1"/>
    </source>
</evidence>
<feature type="domain" description="PpiC" evidence="11">
    <location>
        <begin position="182"/>
        <end position="280"/>
    </location>
</feature>
<sequence length="435" mass="47588">MPRPARTSALTLGLMLAAALPLPAGAQLPPQSQAAAQTNRIVAVINGEVVSRADIVGRARLFALNAGIAVAPEVLDRLTPQVTRLLIDERLRLQEVQRRRIPVTDADVADAVAELEQRNNLPPGALRAQLNQVGIQPRVLYDQIRTQIGWARLLRQQLGPNAIPSEAEVNETIRAATARVGQPEFLVSEIFVPIDDPRNEAEVNRFTEEVIRQLRAGTPFPVAATQFSQAQTALQGGDLGWVRKEDMDPAVAAVVERMPPGAISNAIKVPGGYQIVAMRQRRESGRDMATLLSVRQAYFPFAGTLDPNNPTQQQRDQVEKAQRLAAGARSCDAVEAAAKTSGNDRPSDPGPIRLETVTPPPLKAMLAGLSPGKPSQPILMPDGVLVMMVCTREQRNLAELTPDQAKQQMLRDRVELLSRQLQRDLRRRATIEMRN</sequence>
<evidence type="ECO:0000256" key="8">
    <source>
        <dbReference type="ARBA" id="ARBA00031484"/>
    </source>
</evidence>
<reference evidence="12 13" key="1">
    <citation type="submission" date="2016-10" db="EMBL/GenBank/DDBJ databases">
        <authorList>
            <person name="de Groot N.N."/>
        </authorList>
    </citation>
    <scope>NUCLEOTIDE SEQUENCE [LARGE SCALE GENOMIC DNA]</scope>
    <source>
        <strain evidence="12 13">CPCC 100156</strain>
    </source>
</reference>
<keyword evidence="13" id="KW-1185">Reference proteome</keyword>
<dbReference type="GO" id="GO:0003755">
    <property type="term" value="F:peptidyl-prolyl cis-trans isomerase activity"/>
    <property type="evidence" value="ECO:0007669"/>
    <property type="project" value="UniProtKB-KW"/>
</dbReference>
<dbReference type="SUPFAM" id="SSF109998">
    <property type="entry name" value="Triger factor/SurA peptide-binding domain-like"/>
    <property type="match status" value="1"/>
</dbReference>
<evidence type="ECO:0000256" key="10">
    <source>
        <dbReference type="SAM" id="SignalP"/>
    </source>
</evidence>
<evidence type="ECO:0000313" key="13">
    <source>
        <dbReference type="Proteomes" id="UP000198925"/>
    </source>
</evidence>
<dbReference type="STRING" id="938405.SAMN02927895_03488"/>
<evidence type="ECO:0000259" key="11">
    <source>
        <dbReference type="PROSITE" id="PS50198"/>
    </source>
</evidence>
<dbReference type="PANTHER" id="PTHR47637:SF1">
    <property type="entry name" value="CHAPERONE SURA"/>
    <property type="match status" value="1"/>
</dbReference>
<evidence type="ECO:0000256" key="7">
    <source>
        <dbReference type="ARBA" id="ARBA00030642"/>
    </source>
</evidence>
<dbReference type="PROSITE" id="PS50198">
    <property type="entry name" value="PPIC_PPIASE_2"/>
    <property type="match status" value="1"/>
</dbReference>
<dbReference type="Gene3D" id="3.10.50.40">
    <property type="match status" value="1"/>
</dbReference>
<evidence type="ECO:0000256" key="5">
    <source>
        <dbReference type="ARBA" id="ARBA00023186"/>
    </source>
</evidence>
<dbReference type="EMBL" id="FMZX01000018">
    <property type="protein sequence ID" value="SDE09951.1"/>
    <property type="molecule type" value="Genomic_DNA"/>
</dbReference>
<dbReference type="InterPro" id="IPR046357">
    <property type="entry name" value="PPIase_dom_sf"/>
</dbReference>
<feature type="chain" id="PRO_5011437800" description="Parvulin-like PPIase" evidence="10">
    <location>
        <begin position="27"/>
        <end position="435"/>
    </location>
</feature>